<comment type="caution">
    <text evidence="6">The sequence shown here is derived from an EMBL/GenBank/DDBJ whole genome shotgun (WGS) entry which is preliminary data.</text>
</comment>
<reference evidence="6" key="1">
    <citation type="submission" date="2023-03" db="EMBL/GenBank/DDBJ databases">
        <title>Massive genome expansion in bonnet fungi (Mycena s.s.) driven by repeated elements and novel gene families across ecological guilds.</title>
        <authorList>
            <consortium name="Lawrence Berkeley National Laboratory"/>
            <person name="Harder C.B."/>
            <person name="Miyauchi S."/>
            <person name="Viragh M."/>
            <person name="Kuo A."/>
            <person name="Thoen E."/>
            <person name="Andreopoulos B."/>
            <person name="Lu D."/>
            <person name="Skrede I."/>
            <person name="Drula E."/>
            <person name="Henrissat B."/>
            <person name="Morin E."/>
            <person name="Kohler A."/>
            <person name="Barry K."/>
            <person name="LaButti K."/>
            <person name="Morin E."/>
            <person name="Salamov A."/>
            <person name="Lipzen A."/>
            <person name="Mereny Z."/>
            <person name="Hegedus B."/>
            <person name="Baldrian P."/>
            <person name="Stursova M."/>
            <person name="Weitz H."/>
            <person name="Taylor A."/>
            <person name="Grigoriev I.V."/>
            <person name="Nagy L.G."/>
            <person name="Martin F."/>
            <person name="Kauserud H."/>
        </authorList>
    </citation>
    <scope>NUCLEOTIDE SEQUENCE</scope>
    <source>
        <strain evidence="6">CBHHK067</strain>
    </source>
</reference>
<protein>
    <recommendedName>
        <fullName evidence="5">MYND-type domain-containing protein</fullName>
    </recommendedName>
</protein>
<evidence type="ECO:0000259" key="5">
    <source>
        <dbReference type="PROSITE" id="PS50865"/>
    </source>
</evidence>
<dbReference type="GO" id="GO:0008270">
    <property type="term" value="F:zinc ion binding"/>
    <property type="evidence" value="ECO:0007669"/>
    <property type="project" value="UniProtKB-KW"/>
</dbReference>
<sequence>MRCIEHRLHSPQIPELLSLGILDVFFHHLDADKAFTVPSIANERSSASECAFYALVGLCKASDYLLPGAPHHRDPAILKAWPGIFKWSAFFFTTRVTSTVPRPVEGRRSAMDVIATAWFCLVRAEGLREAIAATQGTVEIATKLWLLDDVVPHSGPQFMNIPCLAAALDAVLVDRPATDRALTIGGGTADTLAKVAISRARGAIGRTPLDPTQLAIYFDLMGHLSRGWDHPLRYAFLQAGVIPLCTRAAGTLGRALSVGGSPGLLDGMVSAFGYLANCLESTEGFTWVAQSVAADLLLAFADCCPHFAQLDPEDYDMVCSIFSTTLPKYLVYRSVVQSVDEGMRRLRAPQLKQISASIAKKVWTDFRRLADERNLVVMHAAAIKGKAATCDNVKCHKIDVKNAFRKCGGCSTTLYCSKDCQTVAWREGGHKDMCKLKQRERLEGKSQAISKSDVAFFHHLATRDARHHLPLLRRLARAEHPALRPCELIMRIDYTAVPPAYSILPLADAEGHATPAQGSGNAEARTDAILERAREHPDRFGLIQSRIANGAGLQEVLSVVTGNFWVDADEEERLGEELDDDGRETGVDDVDMMMARRALNMFLADAGEKPAF</sequence>
<feature type="domain" description="MYND-type" evidence="5">
    <location>
        <begin position="392"/>
        <end position="434"/>
    </location>
</feature>
<keyword evidence="7" id="KW-1185">Reference proteome</keyword>
<dbReference type="AlphaFoldDB" id="A0AAD7M7U8"/>
<evidence type="ECO:0000313" key="6">
    <source>
        <dbReference type="EMBL" id="KAJ7704983.1"/>
    </source>
</evidence>
<evidence type="ECO:0000256" key="3">
    <source>
        <dbReference type="ARBA" id="ARBA00022833"/>
    </source>
</evidence>
<evidence type="ECO:0000256" key="4">
    <source>
        <dbReference type="PROSITE-ProRule" id="PRU00134"/>
    </source>
</evidence>
<name>A0AAD7M7U8_MYCRO</name>
<keyword evidence="2 4" id="KW-0863">Zinc-finger</keyword>
<dbReference type="EMBL" id="JARKIE010000009">
    <property type="protein sequence ID" value="KAJ7704983.1"/>
    <property type="molecule type" value="Genomic_DNA"/>
</dbReference>
<accession>A0AAD7M7U8</accession>
<dbReference type="PROSITE" id="PS50865">
    <property type="entry name" value="ZF_MYND_2"/>
    <property type="match status" value="1"/>
</dbReference>
<dbReference type="Gene3D" id="6.10.140.2220">
    <property type="match status" value="1"/>
</dbReference>
<keyword evidence="3" id="KW-0862">Zinc</keyword>
<organism evidence="6 7">
    <name type="scientific">Mycena rosella</name>
    <name type="common">Pink bonnet</name>
    <name type="synonym">Agaricus rosellus</name>
    <dbReference type="NCBI Taxonomy" id="1033263"/>
    <lineage>
        <taxon>Eukaryota</taxon>
        <taxon>Fungi</taxon>
        <taxon>Dikarya</taxon>
        <taxon>Basidiomycota</taxon>
        <taxon>Agaricomycotina</taxon>
        <taxon>Agaricomycetes</taxon>
        <taxon>Agaricomycetidae</taxon>
        <taxon>Agaricales</taxon>
        <taxon>Marasmiineae</taxon>
        <taxon>Mycenaceae</taxon>
        <taxon>Mycena</taxon>
    </lineage>
</organism>
<evidence type="ECO:0000256" key="1">
    <source>
        <dbReference type="ARBA" id="ARBA00022723"/>
    </source>
</evidence>
<evidence type="ECO:0000313" key="7">
    <source>
        <dbReference type="Proteomes" id="UP001221757"/>
    </source>
</evidence>
<dbReference type="SUPFAM" id="SSF144232">
    <property type="entry name" value="HIT/MYND zinc finger-like"/>
    <property type="match status" value="1"/>
</dbReference>
<keyword evidence="1" id="KW-0479">Metal-binding</keyword>
<dbReference type="Pfam" id="PF01753">
    <property type="entry name" value="zf-MYND"/>
    <property type="match status" value="1"/>
</dbReference>
<proteinExistence type="predicted"/>
<gene>
    <name evidence="6" type="ORF">B0H17DRAFT_920622</name>
</gene>
<evidence type="ECO:0000256" key="2">
    <source>
        <dbReference type="ARBA" id="ARBA00022771"/>
    </source>
</evidence>
<dbReference type="InterPro" id="IPR002893">
    <property type="entry name" value="Znf_MYND"/>
</dbReference>
<dbReference type="Proteomes" id="UP001221757">
    <property type="component" value="Unassembled WGS sequence"/>
</dbReference>